<gene>
    <name evidence="12" type="ORF">SAMN05421869_110308</name>
</gene>
<dbReference type="OrthoDB" id="9802228at2"/>
<keyword evidence="5 9" id="KW-0808">Transferase</keyword>
<evidence type="ECO:0000256" key="5">
    <source>
        <dbReference type="ARBA" id="ARBA00022679"/>
    </source>
</evidence>
<dbReference type="FunFam" id="1.10.10.10:FF:000214">
    <property type="entry name" value="Methylated-DNA--protein-cysteine methyltransferase"/>
    <property type="match status" value="1"/>
</dbReference>
<evidence type="ECO:0000256" key="7">
    <source>
        <dbReference type="ARBA" id="ARBA00023204"/>
    </source>
</evidence>
<organism evidence="12 13">
    <name type="scientific">Nonomuraea jiangxiensis</name>
    <dbReference type="NCBI Taxonomy" id="633440"/>
    <lineage>
        <taxon>Bacteria</taxon>
        <taxon>Bacillati</taxon>
        <taxon>Actinomycetota</taxon>
        <taxon>Actinomycetes</taxon>
        <taxon>Streptosporangiales</taxon>
        <taxon>Streptosporangiaceae</taxon>
        <taxon>Nonomuraea</taxon>
    </lineage>
</organism>
<dbReference type="Proteomes" id="UP000199202">
    <property type="component" value="Unassembled WGS sequence"/>
</dbReference>
<evidence type="ECO:0000256" key="4">
    <source>
        <dbReference type="ARBA" id="ARBA00022603"/>
    </source>
</evidence>
<dbReference type="STRING" id="633440.SAMN05421869_110308"/>
<comment type="miscellaneous">
    <text evidence="9">This enzyme catalyzes only one turnover and therefore is not strictly catalytic. According to one definition, an enzyme is a biocatalyst that acts repeatedly and over many reaction cycles.</text>
</comment>
<name>A0A1G8TW51_9ACTN</name>
<dbReference type="InterPro" id="IPR008332">
    <property type="entry name" value="MethylG_MeTrfase_N"/>
</dbReference>
<keyword evidence="3 9" id="KW-0963">Cytoplasm</keyword>
<dbReference type="PANTHER" id="PTHR10815:SF5">
    <property type="entry name" value="METHYLATED-DNA--PROTEIN-CYSTEINE METHYLTRANSFERASE"/>
    <property type="match status" value="1"/>
</dbReference>
<sequence>MTRTHTVIASPVGNLVAVAEDGVLGRLYFEGRRRGPAVPDLGTYVEAGFGELRRQLAEYFAGERRDFELPVAAAGDEQQRQVWKLLAEIPYGETRTYGELARQLGDVSLAQAVGAACGANPVLVVVPCHRVVGAGGRLTGYAGGLERKRFLLELEEPAEAKEARLF</sequence>
<dbReference type="SUPFAM" id="SSF46767">
    <property type="entry name" value="Methylated DNA-protein cysteine methyltransferase, C-terminal domain"/>
    <property type="match status" value="1"/>
</dbReference>
<dbReference type="InterPro" id="IPR036631">
    <property type="entry name" value="MGMT_N_sf"/>
</dbReference>
<evidence type="ECO:0000256" key="9">
    <source>
        <dbReference type="HAMAP-Rule" id="MF_00772"/>
    </source>
</evidence>
<keyword evidence="4 9" id="KW-0489">Methyltransferase</keyword>
<dbReference type="Gene3D" id="1.10.10.10">
    <property type="entry name" value="Winged helix-like DNA-binding domain superfamily/Winged helix DNA-binding domain"/>
    <property type="match status" value="1"/>
</dbReference>
<comment type="catalytic activity">
    <reaction evidence="1 9">
        <text>a 4-O-methyl-thymidine in DNA + L-cysteinyl-[protein] = a thymidine in DNA + S-methyl-L-cysteinyl-[protein]</text>
        <dbReference type="Rhea" id="RHEA:53428"/>
        <dbReference type="Rhea" id="RHEA-COMP:10131"/>
        <dbReference type="Rhea" id="RHEA-COMP:10132"/>
        <dbReference type="Rhea" id="RHEA-COMP:13555"/>
        <dbReference type="Rhea" id="RHEA-COMP:13556"/>
        <dbReference type="ChEBI" id="CHEBI:29950"/>
        <dbReference type="ChEBI" id="CHEBI:82612"/>
        <dbReference type="ChEBI" id="CHEBI:137386"/>
        <dbReference type="ChEBI" id="CHEBI:137387"/>
        <dbReference type="EC" id="2.1.1.63"/>
    </reaction>
</comment>
<dbReference type="InterPro" id="IPR014048">
    <property type="entry name" value="MethylDNA_cys_MeTrfase_DNA-bd"/>
</dbReference>
<dbReference type="InterPro" id="IPR036388">
    <property type="entry name" value="WH-like_DNA-bd_sf"/>
</dbReference>
<dbReference type="PANTHER" id="PTHR10815">
    <property type="entry name" value="METHYLATED-DNA--PROTEIN-CYSTEINE METHYLTRANSFERASE"/>
    <property type="match status" value="1"/>
</dbReference>
<evidence type="ECO:0000259" key="10">
    <source>
        <dbReference type="Pfam" id="PF01035"/>
    </source>
</evidence>
<dbReference type="AlphaFoldDB" id="A0A1G8TW51"/>
<protein>
    <recommendedName>
        <fullName evidence="9">Methylated-DNA--protein-cysteine methyltransferase</fullName>
        <ecNumber evidence="9">2.1.1.63</ecNumber>
    </recommendedName>
    <alternativeName>
        <fullName evidence="9">6-O-methylguanine-DNA methyltransferase</fullName>
        <shortName evidence="9">MGMT</shortName>
    </alternativeName>
    <alternativeName>
        <fullName evidence="9">O-6-methylguanine-DNA-alkyltransferase</fullName>
    </alternativeName>
</protein>
<evidence type="ECO:0000256" key="8">
    <source>
        <dbReference type="ARBA" id="ARBA00049348"/>
    </source>
</evidence>
<dbReference type="GO" id="GO:0032259">
    <property type="term" value="P:methylation"/>
    <property type="evidence" value="ECO:0007669"/>
    <property type="project" value="UniProtKB-KW"/>
</dbReference>
<dbReference type="InterPro" id="IPR001497">
    <property type="entry name" value="MethylDNA_cys_MeTrfase_AS"/>
</dbReference>
<dbReference type="RefSeq" id="WP_090934812.1">
    <property type="nucleotide sequence ID" value="NZ_FNDJ01000010.1"/>
</dbReference>
<accession>A0A1G8TW51</accession>
<evidence type="ECO:0000256" key="2">
    <source>
        <dbReference type="ARBA" id="ARBA00008711"/>
    </source>
</evidence>
<dbReference type="Pfam" id="PF01035">
    <property type="entry name" value="DNA_binding_1"/>
    <property type="match status" value="1"/>
</dbReference>
<evidence type="ECO:0000313" key="12">
    <source>
        <dbReference type="EMBL" id="SDJ45788.1"/>
    </source>
</evidence>
<evidence type="ECO:0000259" key="11">
    <source>
        <dbReference type="Pfam" id="PF02870"/>
    </source>
</evidence>
<evidence type="ECO:0000256" key="3">
    <source>
        <dbReference type="ARBA" id="ARBA00022490"/>
    </source>
</evidence>
<feature type="domain" description="Methylated-DNA-[protein]-cysteine S-methyltransferase DNA binding" evidence="10">
    <location>
        <begin position="78"/>
        <end position="156"/>
    </location>
</feature>
<dbReference type="NCBIfam" id="TIGR00589">
    <property type="entry name" value="ogt"/>
    <property type="match status" value="1"/>
</dbReference>
<keyword evidence="6 9" id="KW-0227">DNA damage</keyword>
<comment type="catalytic activity">
    <reaction evidence="8 9">
        <text>a 6-O-methyl-2'-deoxyguanosine in DNA + L-cysteinyl-[protein] = S-methyl-L-cysteinyl-[protein] + a 2'-deoxyguanosine in DNA</text>
        <dbReference type="Rhea" id="RHEA:24000"/>
        <dbReference type="Rhea" id="RHEA-COMP:10131"/>
        <dbReference type="Rhea" id="RHEA-COMP:10132"/>
        <dbReference type="Rhea" id="RHEA-COMP:11367"/>
        <dbReference type="Rhea" id="RHEA-COMP:11368"/>
        <dbReference type="ChEBI" id="CHEBI:29950"/>
        <dbReference type="ChEBI" id="CHEBI:82612"/>
        <dbReference type="ChEBI" id="CHEBI:85445"/>
        <dbReference type="ChEBI" id="CHEBI:85448"/>
        <dbReference type="EC" id="2.1.1.63"/>
    </reaction>
</comment>
<dbReference type="SUPFAM" id="SSF53155">
    <property type="entry name" value="Methylated DNA-protein cysteine methyltransferase domain"/>
    <property type="match status" value="1"/>
</dbReference>
<feature type="domain" description="Methylguanine DNA methyltransferase ribonuclease-like" evidence="11">
    <location>
        <begin position="5"/>
        <end position="72"/>
    </location>
</feature>
<dbReference type="EC" id="2.1.1.63" evidence="9"/>
<dbReference type="GO" id="GO:0005737">
    <property type="term" value="C:cytoplasm"/>
    <property type="evidence" value="ECO:0007669"/>
    <property type="project" value="UniProtKB-SubCell"/>
</dbReference>
<evidence type="ECO:0000313" key="13">
    <source>
        <dbReference type="Proteomes" id="UP000199202"/>
    </source>
</evidence>
<dbReference type="CDD" id="cd06445">
    <property type="entry name" value="ATase"/>
    <property type="match status" value="1"/>
</dbReference>
<evidence type="ECO:0000256" key="1">
    <source>
        <dbReference type="ARBA" id="ARBA00001286"/>
    </source>
</evidence>
<dbReference type="Gene3D" id="3.30.160.70">
    <property type="entry name" value="Methylated DNA-protein cysteine methyltransferase domain"/>
    <property type="match status" value="1"/>
</dbReference>
<comment type="function">
    <text evidence="9">Involved in the cellular defense against the biological effects of O6-methylguanine (O6-MeG) and O4-methylthymine (O4-MeT) in DNA. Repairs the methylated nucleobase in DNA by stoichiometrically transferring the methyl group to a cysteine residue in the enzyme. This is a suicide reaction: the enzyme is irreversibly inactivated.</text>
</comment>
<proteinExistence type="inferred from homology"/>
<feature type="active site" description="Nucleophile; methyl group acceptor" evidence="9">
    <location>
        <position position="128"/>
    </location>
</feature>
<dbReference type="InterPro" id="IPR023546">
    <property type="entry name" value="MGMT"/>
</dbReference>
<dbReference type="GO" id="GO:0006307">
    <property type="term" value="P:DNA alkylation repair"/>
    <property type="evidence" value="ECO:0007669"/>
    <property type="project" value="UniProtKB-UniRule"/>
</dbReference>
<comment type="similarity">
    <text evidence="2 9">Belongs to the MGMT family.</text>
</comment>
<keyword evidence="7 9" id="KW-0234">DNA repair</keyword>
<dbReference type="EMBL" id="FNDJ01000010">
    <property type="protein sequence ID" value="SDJ45788.1"/>
    <property type="molecule type" value="Genomic_DNA"/>
</dbReference>
<dbReference type="PROSITE" id="PS00374">
    <property type="entry name" value="MGMT"/>
    <property type="match status" value="1"/>
</dbReference>
<comment type="subcellular location">
    <subcellularLocation>
        <location evidence="9">Cytoplasm</location>
    </subcellularLocation>
</comment>
<dbReference type="InterPro" id="IPR036217">
    <property type="entry name" value="MethylDNA_cys_MeTrfase_DNAb"/>
</dbReference>
<evidence type="ECO:0000256" key="6">
    <source>
        <dbReference type="ARBA" id="ARBA00022763"/>
    </source>
</evidence>
<dbReference type="Pfam" id="PF02870">
    <property type="entry name" value="Methyltransf_1N"/>
    <property type="match status" value="1"/>
</dbReference>
<reference evidence="12 13" key="1">
    <citation type="submission" date="2016-10" db="EMBL/GenBank/DDBJ databases">
        <authorList>
            <person name="de Groot N.N."/>
        </authorList>
    </citation>
    <scope>NUCLEOTIDE SEQUENCE [LARGE SCALE GENOMIC DNA]</scope>
    <source>
        <strain evidence="12 13">CGMCC 4.6533</strain>
    </source>
</reference>
<keyword evidence="13" id="KW-1185">Reference proteome</keyword>
<dbReference type="GO" id="GO:0003908">
    <property type="term" value="F:methylated-DNA-[protein]-cysteine S-methyltransferase activity"/>
    <property type="evidence" value="ECO:0007669"/>
    <property type="project" value="UniProtKB-UniRule"/>
</dbReference>
<dbReference type="HAMAP" id="MF_00772">
    <property type="entry name" value="OGT"/>
    <property type="match status" value="1"/>
</dbReference>